<keyword evidence="2" id="KW-0238">DNA-binding</keyword>
<dbReference type="SMART" id="SM00342">
    <property type="entry name" value="HTH_ARAC"/>
    <property type="match status" value="1"/>
</dbReference>
<dbReference type="GO" id="GO:0003700">
    <property type="term" value="F:DNA-binding transcription factor activity"/>
    <property type="evidence" value="ECO:0007669"/>
    <property type="project" value="InterPro"/>
</dbReference>
<evidence type="ECO:0000256" key="1">
    <source>
        <dbReference type="ARBA" id="ARBA00023015"/>
    </source>
</evidence>
<protein>
    <recommendedName>
        <fullName evidence="4">HTH araC/xylS-type domain-containing protein</fullName>
    </recommendedName>
</protein>
<evidence type="ECO:0000259" key="4">
    <source>
        <dbReference type="PROSITE" id="PS01124"/>
    </source>
</evidence>
<dbReference type="InterPro" id="IPR018060">
    <property type="entry name" value="HTH_AraC"/>
</dbReference>
<evidence type="ECO:0000313" key="5">
    <source>
        <dbReference type="EMBL" id="ARP96547.1"/>
    </source>
</evidence>
<dbReference type="OrthoDB" id="9816344at2"/>
<dbReference type="InterPro" id="IPR050204">
    <property type="entry name" value="AraC_XylS_family_regulators"/>
</dbReference>
<proteinExistence type="predicted"/>
<dbReference type="RefSeq" id="WP_086080196.1">
    <property type="nucleotide sequence ID" value="NZ_CP021111.1"/>
</dbReference>
<dbReference type="Gene3D" id="1.10.10.60">
    <property type="entry name" value="Homeodomain-like"/>
    <property type="match status" value="1"/>
</dbReference>
<evidence type="ECO:0000256" key="2">
    <source>
        <dbReference type="ARBA" id="ARBA00023125"/>
    </source>
</evidence>
<dbReference type="Pfam" id="PF12833">
    <property type="entry name" value="HTH_18"/>
    <property type="match status" value="1"/>
</dbReference>
<keyword evidence="3" id="KW-0804">Transcription</keyword>
<organism evidence="5 6">
    <name type="scientific">Bordetella genomosp. 13</name>
    <dbReference type="NCBI Taxonomy" id="463040"/>
    <lineage>
        <taxon>Bacteria</taxon>
        <taxon>Pseudomonadati</taxon>
        <taxon>Pseudomonadota</taxon>
        <taxon>Betaproteobacteria</taxon>
        <taxon>Burkholderiales</taxon>
        <taxon>Alcaligenaceae</taxon>
        <taxon>Bordetella</taxon>
    </lineage>
</organism>
<dbReference type="PANTHER" id="PTHR46796:SF6">
    <property type="entry name" value="ARAC SUBFAMILY"/>
    <property type="match status" value="1"/>
</dbReference>
<dbReference type="PROSITE" id="PS01124">
    <property type="entry name" value="HTH_ARAC_FAMILY_2"/>
    <property type="match status" value="1"/>
</dbReference>
<keyword evidence="1" id="KW-0805">Transcription regulation</keyword>
<dbReference type="InterPro" id="IPR009057">
    <property type="entry name" value="Homeodomain-like_sf"/>
</dbReference>
<keyword evidence="6" id="KW-1185">Reference proteome</keyword>
<feature type="domain" description="HTH araC/xylS-type" evidence="4">
    <location>
        <begin position="158"/>
        <end position="256"/>
    </location>
</feature>
<dbReference type="STRING" id="463040.CAL15_20585"/>
<dbReference type="SUPFAM" id="SSF46689">
    <property type="entry name" value="Homeodomain-like"/>
    <property type="match status" value="2"/>
</dbReference>
<reference evidence="5 6" key="1">
    <citation type="submission" date="2017-05" db="EMBL/GenBank/DDBJ databases">
        <title>Complete and WGS of Bordetella genogroups.</title>
        <authorList>
            <person name="Spilker T."/>
            <person name="LiPuma J."/>
        </authorList>
    </citation>
    <scope>NUCLEOTIDE SEQUENCE [LARGE SCALE GENOMIC DNA]</scope>
    <source>
        <strain evidence="5 6">AU7206</strain>
    </source>
</reference>
<dbReference type="GO" id="GO:0043565">
    <property type="term" value="F:sequence-specific DNA binding"/>
    <property type="evidence" value="ECO:0007669"/>
    <property type="project" value="InterPro"/>
</dbReference>
<dbReference type="Proteomes" id="UP000194161">
    <property type="component" value="Chromosome"/>
</dbReference>
<accession>A0A1W6ZGW9</accession>
<dbReference type="PANTHER" id="PTHR46796">
    <property type="entry name" value="HTH-TYPE TRANSCRIPTIONAL ACTIVATOR RHAS-RELATED"/>
    <property type="match status" value="1"/>
</dbReference>
<dbReference type="EMBL" id="CP021111">
    <property type="protein sequence ID" value="ARP96547.1"/>
    <property type="molecule type" value="Genomic_DNA"/>
</dbReference>
<dbReference type="KEGG" id="bgm:CAL15_20585"/>
<gene>
    <name evidence="5" type="ORF">CAL15_20585</name>
</gene>
<evidence type="ECO:0000256" key="3">
    <source>
        <dbReference type="ARBA" id="ARBA00023163"/>
    </source>
</evidence>
<dbReference type="AlphaFoldDB" id="A0A1W6ZGW9"/>
<sequence>MLDFDVVCNDRHDYANGPHAHADDMLFMPLDGLFSVSSRDDRRPALLDNSSVWWVPSRQVHQVTATPDQRHLCYYLHMPALLTASRAKDAPSGAAAQRWTMSTFLLDLLRVRAHLRHRGRPAPGLSQAELDRAILAEVGRIVASLAPTDAQEPDRLVQAVKTYVRAHLDEDLSCRELAERMQTSARTLARWFQGVEGMPLGQYVLRARLSEAHRLLQLTTLPICDIQQAVGFASAAHFAYAMRRAYGVAPRQLRHRRLAD</sequence>
<name>A0A1W6ZGW9_9BORD</name>
<evidence type="ECO:0000313" key="6">
    <source>
        <dbReference type="Proteomes" id="UP000194161"/>
    </source>
</evidence>